<feature type="compositionally biased region" description="Acidic residues" evidence="1">
    <location>
        <begin position="53"/>
        <end position="62"/>
    </location>
</feature>
<dbReference type="RefSeq" id="WP_331790965.1">
    <property type="nucleotide sequence ID" value="NZ_BAAAUO010000005.1"/>
</dbReference>
<feature type="compositionally biased region" description="Low complexity" evidence="1">
    <location>
        <begin position="34"/>
        <end position="52"/>
    </location>
</feature>
<evidence type="ECO:0000256" key="2">
    <source>
        <dbReference type="SAM" id="SignalP"/>
    </source>
</evidence>
<evidence type="ECO:0000313" key="3">
    <source>
        <dbReference type="EMBL" id="MEF2254409.1"/>
    </source>
</evidence>
<proteinExistence type="predicted"/>
<dbReference type="PROSITE" id="PS51257">
    <property type="entry name" value="PROKAR_LIPOPROTEIN"/>
    <property type="match status" value="1"/>
</dbReference>
<evidence type="ECO:0008006" key="5">
    <source>
        <dbReference type="Google" id="ProtNLM"/>
    </source>
</evidence>
<dbReference type="EMBL" id="JAZHOV010000002">
    <property type="protein sequence ID" value="MEF2254409.1"/>
    <property type="molecule type" value="Genomic_DNA"/>
</dbReference>
<gene>
    <name evidence="3" type="ORF">V2V91_04555</name>
</gene>
<sequence length="158" mass="16511">MPAFRSPAAALASAVLAALLLAGCATDGADADATEGPVATAEAAAADASGSDEAVDETDSEPDGERPEGLDASLPVPPGTLVSATPETSAWEYIYSGVTSDEARAFAESLKEMGFEQKITVDSEGVEQWYLQSANWAIKLEETHADESLRYWVDPISE</sequence>
<name>A0ABU7V6I2_9MICO</name>
<feature type="chain" id="PRO_5045254988" description="SPOR domain-containing protein" evidence="2">
    <location>
        <begin position="18"/>
        <end position="158"/>
    </location>
</feature>
<keyword evidence="4" id="KW-1185">Reference proteome</keyword>
<keyword evidence="2" id="KW-0732">Signal</keyword>
<reference evidence="3 4" key="1">
    <citation type="submission" date="2024-01" db="EMBL/GenBank/DDBJ databases">
        <title>the genome sequence of strain Microbacterium schleiferi NBRC 15075.</title>
        <authorList>
            <person name="Ding Y."/>
            <person name="Zhang G."/>
        </authorList>
    </citation>
    <scope>NUCLEOTIDE SEQUENCE [LARGE SCALE GENOMIC DNA]</scope>
    <source>
        <strain evidence="3 4">NBRC 15075</strain>
    </source>
</reference>
<evidence type="ECO:0000256" key="1">
    <source>
        <dbReference type="SAM" id="MobiDB-lite"/>
    </source>
</evidence>
<accession>A0ABU7V6I2</accession>
<feature type="signal peptide" evidence="2">
    <location>
        <begin position="1"/>
        <end position="17"/>
    </location>
</feature>
<evidence type="ECO:0000313" key="4">
    <source>
        <dbReference type="Proteomes" id="UP001351900"/>
    </source>
</evidence>
<organism evidence="3 4">
    <name type="scientific">Microbacterium schleiferi</name>
    <dbReference type="NCBI Taxonomy" id="69362"/>
    <lineage>
        <taxon>Bacteria</taxon>
        <taxon>Bacillati</taxon>
        <taxon>Actinomycetota</taxon>
        <taxon>Actinomycetes</taxon>
        <taxon>Micrococcales</taxon>
        <taxon>Microbacteriaceae</taxon>
        <taxon>Microbacterium</taxon>
    </lineage>
</organism>
<dbReference type="Proteomes" id="UP001351900">
    <property type="component" value="Unassembled WGS sequence"/>
</dbReference>
<feature type="region of interest" description="Disordered" evidence="1">
    <location>
        <begin position="29"/>
        <end position="84"/>
    </location>
</feature>
<protein>
    <recommendedName>
        <fullName evidence="5">SPOR domain-containing protein</fullName>
    </recommendedName>
</protein>
<comment type="caution">
    <text evidence="3">The sequence shown here is derived from an EMBL/GenBank/DDBJ whole genome shotgun (WGS) entry which is preliminary data.</text>
</comment>